<dbReference type="AlphaFoldDB" id="A0AAV5QZA6"/>
<dbReference type="Proteomes" id="UP001378960">
    <property type="component" value="Unassembled WGS sequence"/>
</dbReference>
<accession>A0AAV5QZA6</accession>
<name>A0AAV5QZA6_PICKL</name>
<protein>
    <recommendedName>
        <fullName evidence="3">LisH domain-containing protein</fullName>
    </recommendedName>
</protein>
<organism evidence="1 2">
    <name type="scientific">Pichia kluyveri</name>
    <name type="common">Yeast</name>
    <dbReference type="NCBI Taxonomy" id="36015"/>
    <lineage>
        <taxon>Eukaryota</taxon>
        <taxon>Fungi</taxon>
        <taxon>Dikarya</taxon>
        <taxon>Ascomycota</taxon>
        <taxon>Saccharomycotina</taxon>
        <taxon>Pichiomycetes</taxon>
        <taxon>Pichiales</taxon>
        <taxon>Pichiaceae</taxon>
        <taxon>Pichia</taxon>
    </lineage>
</organism>
<evidence type="ECO:0000313" key="1">
    <source>
        <dbReference type="EMBL" id="GMM44327.1"/>
    </source>
</evidence>
<sequence length="169" mass="18759">MKTPIWPSNSPDVFEMNALHDVHNNMRQRIFKYLIQRGYNTAAAEFAIETNNETATTLKPILTSTAPPQSKVYDRLLLQDNPDLADQFHLSEAYKAAHNGDYESTVASIKNVSSGGGGGIDQLMKYIVAGDEEKPEFTNNLQDSEHRHILTNGVAAAVYVAQHKGNEKK</sequence>
<proteinExistence type="predicted"/>
<dbReference type="EMBL" id="BTGB01000001">
    <property type="protein sequence ID" value="GMM44327.1"/>
    <property type="molecule type" value="Genomic_DNA"/>
</dbReference>
<reference evidence="1 2" key="1">
    <citation type="journal article" date="2023" name="Elife">
        <title>Identification of key yeast species and microbe-microbe interactions impacting larval growth of Drosophila in the wild.</title>
        <authorList>
            <person name="Mure A."/>
            <person name="Sugiura Y."/>
            <person name="Maeda R."/>
            <person name="Honda K."/>
            <person name="Sakurai N."/>
            <person name="Takahashi Y."/>
            <person name="Watada M."/>
            <person name="Katoh T."/>
            <person name="Gotoh A."/>
            <person name="Gotoh Y."/>
            <person name="Taniguchi I."/>
            <person name="Nakamura K."/>
            <person name="Hayashi T."/>
            <person name="Katayama T."/>
            <person name="Uemura T."/>
            <person name="Hattori Y."/>
        </authorList>
    </citation>
    <scope>NUCLEOTIDE SEQUENCE [LARGE SCALE GENOMIC DNA]</scope>
    <source>
        <strain evidence="1 2">PK-24</strain>
    </source>
</reference>
<gene>
    <name evidence="1" type="ORF">DAPK24_009020</name>
</gene>
<keyword evidence="2" id="KW-1185">Reference proteome</keyword>
<evidence type="ECO:0008006" key="3">
    <source>
        <dbReference type="Google" id="ProtNLM"/>
    </source>
</evidence>
<comment type="caution">
    <text evidence="1">The sequence shown here is derived from an EMBL/GenBank/DDBJ whole genome shotgun (WGS) entry which is preliminary data.</text>
</comment>
<evidence type="ECO:0000313" key="2">
    <source>
        <dbReference type="Proteomes" id="UP001378960"/>
    </source>
</evidence>